<accession>A0A897NR49</accession>
<dbReference type="Proteomes" id="UP000663305">
    <property type="component" value="Chromosome"/>
</dbReference>
<evidence type="ECO:0000313" key="2">
    <source>
        <dbReference type="EMBL" id="QSG13303.1"/>
    </source>
</evidence>
<protein>
    <submittedName>
        <fullName evidence="2">Uncharacterized protein</fullName>
    </submittedName>
</protein>
<evidence type="ECO:0000256" key="1">
    <source>
        <dbReference type="SAM" id="MobiDB-lite"/>
    </source>
</evidence>
<name>A0A897NR49_9EURY</name>
<dbReference type="EMBL" id="CP064789">
    <property type="protein sequence ID" value="QSG13303.1"/>
    <property type="molecule type" value="Genomic_DNA"/>
</dbReference>
<feature type="compositionally biased region" description="Basic and acidic residues" evidence="1">
    <location>
        <begin position="53"/>
        <end position="62"/>
    </location>
</feature>
<gene>
    <name evidence="2" type="ORF">HSBGL_2909</name>
</gene>
<dbReference type="RefSeq" id="WP_229125034.1">
    <property type="nucleotide sequence ID" value="NZ_CP064789.1"/>
</dbReference>
<evidence type="ECO:0000313" key="3">
    <source>
        <dbReference type="Proteomes" id="UP000663305"/>
    </source>
</evidence>
<organism evidence="2 3">
    <name type="scientific">Halapricum desulfuricans</name>
    <dbReference type="NCBI Taxonomy" id="2841257"/>
    <lineage>
        <taxon>Archaea</taxon>
        <taxon>Methanobacteriati</taxon>
        <taxon>Methanobacteriota</taxon>
        <taxon>Stenosarchaea group</taxon>
        <taxon>Halobacteria</taxon>
        <taxon>Halobacteriales</taxon>
        <taxon>Haloarculaceae</taxon>
        <taxon>Halapricum</taxon>
    </lineage>
</organism>
<sequence>MKSIEDKVYRAVSGRSITAAVAEEGQNDATEAIGVMEDATASTSHTCSVLRPSETRATKRPSESSNTDALRDGFRW</sequence>
<reference evidence="2" key="1">
    <citation type="submission" date="2020-11" db="EMBL/GenBank/DDBJ databases">
        <title>Carbohydrate-dependent, anaerobic sulfur respiration: A novel catabolism in halophilic archaea.</title>
        <authorList>
            <person name="Sorokin D.Y."/>
            <person name="Messina E."/>
            <person name="Smedile F."/>
            <person name="La Cono V."/>
            <person name="Hallsworth J.E."/>
            <person name="Yakimov M.M."/>
        </authorList>
    </citation>
    <scope>NUCLEOTIDE SEQUENCE</scope>
    <source>
        <strain evidence="2">HSR-Bgl</strain>
    </source>
</reference>
<feature type="region of interest" description="Disordered" evidence="1">
    <location>
        <begin position="39"/>
        <end position="76"/>
    </location>
</feature>
<dbReference type="GeneID" id="68862429"/>
<proteinExistence type="predicted"/>
<dbReference type="AlphaFoldDB" id="A0A897NR49"/>